<sequence>MYGFKLRHWKRSKKISVMSHQDIKLKVVLLKIGVDVPTPFSHPKVYY</sequence>
<evidence type="ECO:0000313" key="2">
    <source>
        <dbReference type="Proteomes" id="UP000001870"/>
    </source>
</evidence>
<dbReference type="KEGG" id="amc:MADE_1014695"/>
<dbReference type="HOGENOM" id="CLU_3163877_0_0_6"/>
<reference evidence="1 2" key="1">
    <citation type="journal article" date="2008" name="ISME J.">
        <title>Comparative genomics of two ecotypes of the marine planktonic copiotroph Alteromonas macleodii suggests alternative lifestyles associated with different kinds of particulate organic matter.</title>
        <authorList>
            <person name="Ivars-Martinez E."/>
            <person name="Martin-Cuadrado A.B."/>
            <person name="D'Auria G."/>
            <person name="Mira A."/>
            <person name="Ferriera S."/>
            <person name="Johnson J."/>
            <person name="Friedman R."/>
            <person name="Rodriguez-Valera F."/>
        </authorList>
    </citation>
    <scope>NUCLEOTIDE SEQUENCE [LARGE SCALE GENOMIC DNA]</scope>
    <source>
        <strain evidence="2">DSM 17117 / CIP 110805 / LMG 28347 / Deep ecotype</strain>
    </source>
</reference>
<dbReference type="Proteomes" id="UP000001870">
    <property type="component" value="Chromosome"/>
</dbReference>
<accession>F2GCB7</accession>
<keyword evidence="2" id="KW-1185">Reference proteome</keyword>
<organism evidence="1 2">
    <name type="scientific">Alteromonas mediterranea (strain DSM 17117 / CIP 110805 / LMG 28347 / Deep ecotype)</name>
    <dbReference type="NCBI Taxonomy" id="1774373"/>
    <lineage>
        <taxon>Bacteria</taxon>
        <taxon>Pseudomonadati</taxon>
        <taxon>Pseudomonadota</taxon>
        <taxon>Gammaproteobacteria</taxon>
        <taxon>Alteromonadales</taxon>
        <taxon>Alteromonadaceae</taxon>
        <taxon>Alteromonas/Salinimonas group</taxon>
        <taxon>Alteromonas</taxon>
    </lineage>
</organism>
<dbReference type="EMBL" id="CP001103">
    <property type="protein sequence ID" value="AEA99073.1"/>
    <property type="molecule type" value="Genomic_DNA"/>
</dbReference>
<reference evidence="1 2" key="2">
    <citation type="journal article" date="2015" name="Antonie Van Leeuwenhoek">
        <title>Ecophysiological diversity of a novel member of the genus Alteromonas, and description of Alteromonas mediterranea sp. nov.</title>
        <authorList>
            <person name="Ivanova E.P."/>
            <person name="Lopez-Perez M."/>
            <person name="Zabalos M."/>
            <person name="Nguyen S.H."/>
            <person name="Webb H.K."/>
            <person name="Ryan J."/>
            <person name="Lagutin K."/>
            <person name="Vyssotski M."/>
            <person name="Crawford R.J."/>
            <person name="Rodriguez-Valera F."/>
        </authorList>
    </citation>
    <scope>NUCLEOTIDE SEQUENCE [LARGE SCALE GENOMIC DNA]</scope>
    <source>
        <strain evidence="2">DSM 17117 / CIP 110805 / LMG 28347 / Deep ecotype</strain>
    </source>
</reference>
<evidence type="ECO:0000313" key="1">
    <source>
        <dbReference type="EMBL" id="AEA99073.1"/>
    </source>
</evidence>
<proteinExistence type="predicted"/>
<gene>
    <name evidence="1" type="ordered locus">MADE_1014695</name>
</gene>
<protein>
    <submittedName>
        <fullName evidence="1">Uncharacterized protein</fullName>
    </submittedName>
</protein>
<name>F2GCB7_ALTMD</name>
<dbReference type="AlphaFoldDB" id="F2GCB7"/>